<protein>
    <submittedName>
        <fullName evidence="1">Uncharacterized protein</fullName>
    </submittedName>
</protein>
<dbReference type="EMBL" id="CP047898">
    <property type="protein sequence ID" value="QHK18914.1"/>
    <property type="molecule type" value="Genomic_DNA"/>
</dbReference>
<keyword evidence="2" id="KW-1185">Reference proteome</keyword>
<evidence type="ECO:0000313" key="2">
    <source>
        <dbReference type="Proteomes" id="UP000464186"/>
    </source>
</evidence>
<organism evidence="1 2">
    <name type="scientific">Pseudarthrobacter psychrotolerans</name>
    <dbReference type="NCBI Taxonomy" id="2697569"/>
    <lineage>
        <taxon>Bacteria</taxon>
        <taxon>Bacillati</taxon>
        <taxon>Actinomycetota</taxon>
        <taxon>Actinomycetes</taxon>
        <taxon>Micrococcales</taxon>
        <taxon>Micrococcaceae</taxon>
        <taxon>Pseudarthrobacter</taxon>
    </lineage>
</organism>
<dbReference type="Proteomes" id="UP000464186">
    <property type="component" value="Chromosome"/>
</dbReference>
<sequence>MKKLTTPRTTQQRLHYEALPALKQEAADQRTWTGCTGEEFSLDCPFCWSPEPSRQRNVADDLC</sequence>
<accession>A0A6P1NK98</accession>
<proteinExistence type="predicted"/>
<evidence type="ECO:0000313" key="1">
    <source>
        <dbReference type="EMBL" id="QHK18914.1"/>
    </source>
</evidence>
<name>A0A6P1NK98_9MICC</name>
<dbReference type="KEGG" id="psey:GU243_03095"/>
<reference evidence="1 2" key="1">
    <citation type="submission" date="2020-01" db="EMBL/GenBank/DDBJ databases">
        <title>Pseudarthrobacter psychrotolerans sp. nov., isolated from antarctic soil.</title>
        <authorList>
            <person name="Shin Y."/>
            <person name="Park W."/>
        </authorList>
    </citation>
    <scope>NUCLEOTIDE SEQUENCE [LARGE SCALE GENOMIC DNA]</scope>
    <source>
        <strain evidence="1 2">YJ56</strain>
    </source>
</reference>
<dbReference type="AlphaFoldDB" id="A0A6P1NK98"/>
<gene>
    <name evidence="1" type="ORF">GU243_03095</name>
</gene>